<organism evidence="4 5">
    <name type="scientific">Rhizophlyctis rosea</name>
    <dbReference type="NCBI Taxonomy" id="64517"/>
    <lineage>
        <taxon>Eukaryota</taxon>
        <taxon>Fungi</taxon>
        <taxon>Fungi incertae sedis</taxon>
        <taxon>Chytridiomycota</taxon>
        <taxon>Chytridiomycota incertae sedis</taxon>
        <taxon>Chytridiomycetes</taxon>
        <taxon>Rhizophlyctidales</taxon>
        <taxon>Rhizophlyctidaceae</taxon>
        <taxon>Rhizophlyctis</taxon>
    </lineage>
</organism>
<comment type="caution">
    <text evidence="4">The sequence shown here is derived from an EMBL/GenBank/DDBJ whole genome shotgun (WGS) entry which is preliminary data.</text>
</comment>
<dbReference type="PANTHER" id="PTHR31605:SF0">
    <property type="entry name" value="GLYCEROL-3-PHOSPHATE O-ACYLTRANSFERASE 1"/>
    <property type="match status" value="1"/>
</dbReference>
<proteinExistence type="predicted"/>
<feature type="transmembrane region" description="Helical" evidence="2">
    <location>
        <begin position="396"/>
        <end position="414"/>
    </location>
</feature>
<dbReference type="GO" id="GO:0004366">
    <property type="term" value="F:glycerol-3-phosphate O-acyltransferase activity"/>
    <property type="evidence" value="ECO:0007669"/>
    <property type="project" value="TreeGrafter"/>
</dbReference>
<sequence>MAEKTDQNVAKVDRPLTTAKLNWVYWFMNEWVHLNMNVYWREIIIQGADVVPNDTGAILVPNHWNMALDVGSMMMACPRKVHFWTKNEMFKGPPIVGKFMRAMGCVPVDRTGNKANNNALFTATIETLEKGGVMIVFIEGTSIHQPYLLEPKQGAAWAALQTASKSVDSTKLAPIIPVGITYTPDKMTWRNRVVIRYGQPIHLAPYLKEFEAEQKEAVRRLTADTRAGLEKLVIQAPNWDTFEWVSKVRPIITGYKDAWKDLEVFNGIVKALQRKDDVTSQTARRVADEYFADLKRAALKDEDIELYAFKGARLDLVALFLRLITQAAILLLAVIFWLPGFVMHAPIRVAVTQIAKREKSGESKAQISVFSSQIIVPFTYTCWFYTLRFLFDTNSWGATATYWIFLISLGVFYLRVEDFRRVKWETVTQLVRLLVSVSRGAEGLRGFVEQRGSVREVMKRAIKGAEGDSMPVFSTAGTPGSPNSPGGAGARKE</sequence>
<dbReference type="PANTHER" id="PTHR31605">
    <property type="entry name" value="GLYCEROL-3-PHOSPHATE O-ACYLTRANSFERASE 1"/>
    <property type="match status" value="1"/>
</dbReference>
<keyword evidence="2" id="KW-0812">Transmembrane</keyword>
<feature type="transmembrane region" description="Helical" evidence="2">
    <location>
        <begin position="367"/>
        <end position="390"/>
    </location>
</feature>
<evidence type="ECO:0000313" key="5">
    <source>
        <dbReference type="Proteomes" id="UP001212841"/>
    </source>
</evidence>
<keyword evidence="2" id="KW-0472">Membrane</keyword>
<evidence type="ECO:0000313" key="4">
    <source>
        <dbReference type="EMBL" id="KAJ3055259.1"/>
    </source>
</evidence>
<dbReference type="SUPFAM" id="SSF69593">
    <property type="entry name" value="Glycerol-3-phosphate (1)-acyltransferase"/>
    <property type="match status" value="1"/>
</dbReference>
<protein>
    <recommendedName>
        <fullName evidence="3">Phospholipid/glycerol acyltransferase domain-containing protein</fullName>
    </recommendedName>
</protein>
<evidence type="ECO:0000259" key="3">
    <source>
        <dbReference type="SMART" id="SM00563"/>
    </source>
</evidence>
<feature type="domain" description="Phospholipid/glycerol acyltransferase" evidence="3">
    <location>
        <begin position="57"/>
        <end position="183"/>
    </location>
</feature>
<keyword evidence="5" id="KW-1185">Reference proteome</keyword>
<dbReference type="AlphaFoldDB" id="A0AAD5SIE4"/>
<dbReference type="EMBL" id="JADGJD010000088">
    <property type="protein sequence ID" value="KAJ3055259.1"/>
    <property type="molecule type" value="Genomic_DNA"/>
</dbReference>
<dbReference type="Pfam" id="PF01553">
    <property type="entry name" value="Acyltransferase"/>
    <property type="match status" value="1"/>
</dbReference>
<evidence type="ECO:0000256" key="1">
    <source>
        <dbReference type="SAM" id="MobiDB-lite"/>
    </source>
</evidence>
<name>A0AAD5SIE4_9FUNG</name>
<dbReference type="InterPro" id="IPR052744">
    <property type="entry name" value="GPAT/DAPAT"/>
</dbReference>
<evidence type="ECO:0000256" key="2">
    <source>
        <dbReference type="SAM" id="Phobius"/>
    </source>
</evidence>
<dbReference type="SMART" id="SM00563">
    <property type="entry name" value="PlsC"/>
    <property type="match status" value="1"/>
</dbReference>
<gene>
    <name evidence="4" type="ORF">HK097_011061</name>
</gene>
<reference evidence="4" key="1">
    <citation type="submission" date="2020-05" db="EMBL/GenBank/DDBJ databases">
        <title>Phylogenomic resolution of chytrid fungi.</title>
        <authorList>
            <person name="Stajich J.E."/>
            <person name="Amses K."/>
            <person name="Simmons R."/>
            <person name="Seto K."/>
            <person name="Myers J."/>
            <person name="Bonds A."/>
            <person name="Quandt C.A."/>
            <person name="Barry K."/>
            <person name="Liu P."/>
            <person name="Grigoriev I."/>
            <person name="Longcore J.E."/>
            <person name="James T.Y."/>
        </authorList>
    </citation>
    <scope>NUCLEOTIDE SEQUENCE</scope>
    <source>
        <strain evidence="4">JEL0318</strain>
    </source>
</reference>
<accession>A0AAD5SIE4</accession>
<feature type="compositionally biased region" description="Low complexity" evidence="1">
    <location>
        <begin position="474"/>
        <end position="485"/>
    </location>
</feature>
<keyword evidence="2" id="KW-1133">Transmembrane helix</keyword>
<dbReference type="GO" id="GO:0008654">
    <property type="term" value="P:phospholipid biosynthetic process"/>
    <property type="evidence" value="ECO:0007669"/>
    <property type="project" value="TreeGrafter"/>
</dbReference>
<dbReference type="GO" id="GO:0016287">
    <property type="term" value="F:glycerone-phosphate O-acyltransferase activity"/>
    <property type="evidence" value="ECO:0007669"/>
    <property type="project" value="TreeGrafter"/>
</dbReference>
<feature type="region of interest" description="Disordered" evidence="1">
    <location>
        <begin position="468"/>
        <end position="493"/>
    </location>
</feature>
<dbReference type="Proteomes" id="UP001212841">
    <property type="component" value="Unassembled WGS sequence"/>
</dbReference>
<dbReference type="InterPro" id="IPR002123">
    <property type="entry name" value="Plipid/glycerol_acylTrfase"/>
</dbReference>
<feature type="transmembrane region" description="Helical" evidence="2">
    <location>
        <begin position="316"/>
        <end position="338"/>
    </location>
</feature>